<accession>A0A6M1R6N6</accession>
<protein>
    <submittedName>
        <fullName evidence="1">Uncharacterized protein</fullName>
    </submittedName>
</protein>
<dbReference type="AlphaFoldDB" id="A0A6M1R6N6"/>
<keyword evidence="2" id="KW-1185">Reference proteome</keyword>
<evidence type="ECO:0000313" key="1">
    <source>
        <dbReference type="EMBL" id="NGN96064.1"/>
    </source>
</evidence>
<reference evidence="1 2" key="1">
    <citation type="submission" date="2020-02" db="EMBL/GenBank/DDBJ databases">
        <title>Whole-genome analyses of novel actinobacteria.</title>
        <authorList>
            <person name="Sahin N."/>
        </authorList>
    </citation>
    <scope>NUCLEOTIDE SEQUENCE [LARGE SCALE GENOMIC DNA]</scope>
    <source>
        <strain evidence="1 2">KC13</strain>
    </source>
</reference>
<evidence type="ECO:0000313" key="2">
    <source>
        <dbReference type="Proteomes" id="UP000483261"/>
    </source>
</evidence>
<name>A0A6M1R6N6_9ACTN</name>
<comment type="caution">
    <text evidence="1">The sequence shown here is derived from an EMBL/GenBank/DDBJ whole genome shotgun (WGS) entry which is preliminary data.</text>
</comment>
<dbReference type="RefSeq" id="WP_165114602.1">
    <property type="nucleotide sequence ID" value="NZ_JAALAA010000041.1"/>
</dbReference>
<organism evidence="1 2">
    <name type="scientific">Nocardioides turkmenicus</name>
    <dbReference type="NCBI Taxonomy" id="2711220"/>
    <lineage>
        <taxon>Bacteria</taxon>
        <taxon>Bacillati</taxon>
        <taxon>Actinomycetota</taxon>
        <taxon>Actinomycetes</taxon>
        <taxon>Propionibacteriales</taxon>
        <taxon>Nocardioidaceae</taxon>
        <taxon>Nocardioides</taxon>
    </lineage>
</organism>
<gene>
    <name evidence="1" type="ORF">G5C66_25415</name>
</gene>
<proteinExistence type="predicted"/>
<sequence length="212" mass="23418">MTDDVWALDLVEEVEVPGWLYIPRDLGPVERREWIDTVQDELVGEVGWDGVPISADVVNEMLTSALEDRDRTDSIAMFQVWPTFGGDAATCHIGIFPTAEMPDWTDSDAVVHLFEAPHIGPGIQCSTKRIVPNDGGPDIELSGVHFIFRDGESTLVVSLAEAFDPLTVYALRGVLALLHSLRLVRPDTGQPFQSVAFDGVLEESPWRFEESA</sequence>
<dbReference type="Proteomes" id="UP000483261">
    <property type="component" value="Unassembled WGS sequence"/>
</dbReference>
<dbReference type="EMBL" id="JAALAA010000041">
    <property type="protein sequence ID" value="NGN96064.1"/>
    <property type="molecule type" value="Genomic_DNA"/>
</dbReference>